<organism evidence="3 4">
    <name type="scientific">Christiangramia gaetbulicola</name>
    <dbReference type="NCBI Taxonomy" id="703340"/>
    <lineage>
        <taxon>Bacteria</taxon>
        <taxon>Pseudomonadati</taxon>
        <taxon>Bacteroidota</taxon>
        <taxon>Flavobacteriia</taxon>
        <taxon>Flavobacteriales</taxon>
        <taxon>Flavobacteriaceae</taxon>
        <taxon>Christiangramia</taxon>
    </lineage>
</organism>
<dbReference type="EMBL" id="QBKQ01000002">
    <property type="protein sequence ID" value="PTX43683.1"/>
    <property type="molecule type" value="Genomic_DNA"/>
</dbReference>
<dbReference type="InterPro" id="IPR012341">
    <property type="entry name" value="6hp_glycosidase-like_sf"/>
</dbReference>
<proteinExistence type="predicted"/>
<dbReference type="NCBIfam" id="NF009773">
    <property type="entry name" value="PRK13270.1"/>
    <property type="match status" value="1"/>
</dbReference>
<dbReference type="GO" id="GO:0004555">
    <property type="term" value="F:alpha,alpha-trehalase activity"/>
    <property type="evidence" value="ECO:0007669"/>
    <property type="project" value="InterPro"/>
</dbReference>
<name>A0A2T6AIP7_9FLAO</name>
<evidence type="ECO:0000313" key="3">
    <source>
        <dbReference type="EMBL" id="PTX43683.1"/>
    </source>
</evidence>
<dbReference type="GO" id="GO:0005993">
    <property type="term" value="P:trehalose catabolic process"/>
    <property type="evidence" value="ECO:0007669"/>
    <property type="project" value="TreeGrafter"/>
</dbReference>
<gene>
    <name evidence="3" type="ORF">C8P64_2215</name>
</gene>
<keyword evidence="2" id="KW-0326">Glycosidase</keyword>
<accession>A0A2T6AIP7</accession>
<evidence type="ECO:0000256" key="2">
    <source>
        <dbReference type="ARBA" id="ARBA00023295"/>
    </source>
</evidence>
<sequence>MQRSGCLFYFPYIYVSIKSSLMKIEMPYKLSYLLIVLFFISCKIGPDSELETEKLEEKVEILPPVELYGDLFYDVQNREIFEDSKTFVDAVPQYNVGLIRQRYDMLDDTTKTGISEFVVQHFEVPGDKLAFEADSSSINQHITKLWGALKRKKDDSISGTLIPLPNPYIVPGGRFREIYYWDSYFTMLGLLEDGEVETIENMVDNFAYLIDEYGFIPNGNRTYYLGRSQPPFFAMMVKVLAEAKGDKVLAKYLPEMEKEYDFWMNGVENLGQEKAFRRVVKMKDGEVLNRFWDDNDTPRPESYREDIKTAEIAVSENPELSKEEIYRNLRAGAESGWDFSSRWLSKNTEGKFDLSTIHTTAIIPVDLNSLLYNLEMSIAEAYLINGDNETSEEFKLKAENRKKAILKYCWSEAEGFFMDYNFKKSGQAEQLSLAGVYPLFFEIANEKQAAKVRAKINTVFLKPGGVVTTPYNTGEQWDAPNGWAPLQWLTIKGLQNYGYNQLAGEISSRWLDLNRKVYQDTYKMLEKYNVEDLSKKSGGGEYPTQDGFGWTNGVYQKLSTEN</sequence>
<dbReference type="NCBIfam" id="NF009774">
    <property type="entry name" value="PRK13271.1"/>
    <property type="match status" value="1"/>
</dbReference>
<dbReference type="InterPro" id="IPR018232">
    <property type="entry name" value="Glyco_hydro_37_CS"/>
</dbReference>
<protein>
    <submittedName>
        <fullName evidence="3">Alpha,alpha-trehalase</fullName>
    </submittedName>
</protein>
<dbReference type="SUPFAM" id="SSF48208">
    <property type="entry name" value="Six-hairpin glycosidases"/>
    <property type="match status" value="1"/>
</dbReference>
<dbReference type="PROSITE" id="PS00928">
    <property type="entry name" value="TREHALASE_2"/>
    <property type="match status" value="1"/>
</dbReference>
<dbReference type="PRINTS" id="PR00744">
    <property type="entry name" value="GLHYDRLASE37"/>
</dbReference>
<dbReference type="Pfam" id="PF01204">
    <property type="entry name" value="Trehalase"/>
    <property type="match status" value="1"/>
</dbReference>
<dbReference type="PANTHER" id="PTHR23403:SF1">
    <property type="entry name" value="TREHALASE"/>
    <property type="match status" value="1"/>
</dbReference>
<dbReference type="PROSITE" id="PS00927">
    <property type="entry name" value="TREHALASE_1"/>
    <property type="match status" value="1"/>
</dbReference>
<dbReference type="Gene3D" id="1.50.10.10">
    <property type="match status" value="1"/>
</dbReference>
<dbReference type="InterPro" id="IPR008928">
    <property type="entry name" value="6-hairpin_glycosidase_sf"/>
</dbReference>
<evidence type="ECO:0000256" key="1">
    <source>
        <dbReference type="ARBA" id="ARBA00022801"/>
    </source>
</evidence>
<keyword evidence="4" id="KW-1185">Reference proteome</keyword>
<dbReference type="Proteomes" id="UP000244174">
    <property type="component" value="Unassembled WGS sequence"/>
</dbReference>
<comment type="caution">
    <text evidence="3">The sequence shown here is derived from an EMBL/GenBank/DDBJ whole genome shotgun (WGS) entry which is preliminary data.</text>
</comment>
<evidence type="ECO:0000313" key="4">
    <source>
        <dbReference type="Proteomes" id="UP000244174"/>
    </source>
</evidence>
<dbReference type="InterPro" id="IPR001661">
    <property type="entry name" value="Glyco_hydro_37"/>
</dbReference>
<dbReference type="PANTHER" id="PTHR23403">
    <property type="entry name" value="TREHALASE"/>
    <property type="match status" value="1"/>
</dbReference>
<dbReference type="AlphaFoldDB" id="A0A2T6AIP7"/>
<keyword evidence="1" id="KW-0378">Hydrolase</keyword>
<reference evidence="3 4" key="1">
    <citation type="submission" date="2018-04" db="EMBL/GenBank/DDBJ databases">
        <title>Genomic Encyclopedia of Archaeal and Bacterial Type Strains, Phase II (KMG-II): from individual species to whole genera.</title>
        <authorList>
            <person name="Goeker M."/>
        </authorList>
    </citation>
    <scope>NUCLEOTIDE SEQUENCE [LARGE SCALE GENOMIC DNA]</scope>
    <source>
        <strain evidence="3 4">DSM 23082</strain>
    </source>
</reference>